<comment type="similarity">
    <text evidence="1">Belongs to the membrane fusion protein (MFP) (TC 8.A.1) family.</text>
</comment>
<dbReference type="NCBIfam" id="TIGR01730">
    <property type="entry name" value="RND_mfp"/>
    <property type="match status" value="1"/>
</dbReference>
<name>A0A511Q9J9_9VIBR</name>
<accession>A0A511Q9J9</accession>
<dbReference type="EMBL" id="BJXJ01000001">
    <property type="protein sequence ID" value="GEM73957.1"/>
    <property type="molecule type" value="Genomic_DNA"/>
</dbReference>
<sequence>MSIASLRQHFAERPWLASLVFIIGLVAWLSLGQLQAEEPSSSVATSSDSLPVAKVVYDTFKAQPTHKTIELYGRTAPNRQVKLAAEIAGKVIRLDVKKGQGVKKGQVIAKIDERDLDSQLKRAQSLLSVKEKEFKAAQSLRKRGLQGEVAFATAEAALIDARANLTNVQTALGNTTIKAPFNGILDDKFVEVGDFVAVGDSIATVIDLDKLVIEADVSERHIQSLRPGQHADVRTIDQVQHQGNIRYMSRISSPATNTFPIEIEIDNPNSTTPAGMSAEVVLELDQISAIKVTAAMLALDKQGNLGIKTLRDGRVHFVPIQLVKAEKDGVWLAGLGEQVDIIVLGQGFARDGNIVAATKANHESTITVNTQ</sequence>
<reference evidence="4 5" key="1">
    <citation type="submission" date="2019-07" db="EMBL/GenBank/DDBJ databases">
        <title>Whole genome shotgun sequence of Vibrio sagamiensis NBRC 104589.</title>
        <authorList>
            <person name="Hosoyama A."/>
            <person name="Uohara A."/>
            <person name="Ohji S."/>
            <person name="Ichikawa N."/>
        </authorList>
    </citation>
    <scope>NUCLEOTIDE SEQUENCE [LARGE SCALE GENOMIC DNA]</scope>
    <source>
        <strain evidence="4 5">NBRC 104589</strain>
    </source>
</reference>
<organism evidence="4 5">
    <name type="scientific">Vibrio sagamiensis NBRC 104589</name>
    <dbReference type="NCBI Taxonomy" id="1219064"/>
    <lineage>
        <taxon>Bacteria</taxon>
        <taxon>Pseudomonadati</taxon>
        <taxon>Pseudomonadota</taxon>
        <taxon>Gammaproteobacteria</taxon>
        <taxon>Vibrionales</taxon>
        <taxon>Vibrionaceae</taxon>
        <taxon>Vibrio</taxon>
    </lineage>
</organism>
<gene>
    <name evidence="4" type="ORF">VSA01S_00690</name>
</gene>
<dbReference type="InterPro" id="IPR058625">
    <property type="entry name" value="MdtA-like_BSH"/>
</dbReference>
<dbReference type="Pfam" id="PF25954">
    <property type="entry name" value="Beta-barrel_RND_2"/>
    <property type="match status" value="1"/>
</dbReference>
<feature type="domain" description="CusB-like beta-barrel" evidence="3">
    <location>
        <begin position="213"/>
        <end position="283"/>
    </location>
</feature>
<dbReference type="Proteomes" id="UP000321922">
    <property type="component" value="Unassembled WGS sequence"/>
</dbReference>
<keyword evidence="5" id="KW-1185">Reference proteome</keyword>
<feature type="domain" description="Multidrug resistance protein MdtA-like barrel-sandwich hybrid" evidence="2">
    <location>
        <begin position="79"/>
        <end position="206"/>
    </location>
</feature>
<protein>
    <submittedName>
        <fullName evidence="4">Hemolysin D</fullName>
    </submittedName>
</protein>
<dbReference type="InterPro" id="IPR006143">
    <property type="entry name" value="RND_pump_MFP"/>
</dbReference>
<dbReference type="OrthoDB" id="9806939at2"/>
<dbReference type="PANTHER" id="PTHR30469">
    <property type="entry name" value="MULTIDRUG RESISTANCE PROTEIN MDTA"/>
    <property type="match status" value="1"/>
</dbReference>
<dbReference type="SUPFAM" id="SSF111369">
    <property type="entry name" value="HlyD-like secretion proteins"/>
    <property type="match status" value="1"/>
</dbReference>
<evidence type="ECO:0000313" key="4">
    <source>
        <dbReference type="EMBL" id="GEM73957.1"/>
    </source>
</evidence>
<evidence type="ECO:0000313" key="5">
    <source>
        <dbReference type="Proteomes" id="UP000321922"/>
    </source>
</evidence>
<dbReference type="InterPro" id="IPR058792">
    <property type="entry name" value="Beta-barrel_RND_2"/>
</dbReference>
<dbReference type="RefSeq" id="WP_039979334.1">
    <property type="nucleotide sequence ID" value="NZ_BAOJ01000015.1"/>
</dbReference>
<proteinExistence type="inferred from homology"/>
<dbReference type="PANTHER" id="PTHR30469:SF29">
    <property type="entry name" value="BLR2860 PROTEIN"/>
    <property type="match status" value="1"/>
</dbReference>
<dbReference type="AlphaFoldDB" id="A0A511Q9J9"/>
<dbReference type="Gene3D" id="2.40.30.170">
    <property type="match status" value="1"/>
</dbReference>
<evidence type="ECO:0000259" key="3">
    <source>
        <dbReference type="Pfam" id="PF25954"/>
    </source>
</evidence>
<dbReference type="Gene3D" id="2.40.50.100">
    <property type="match status" value="1"/>
</dbReference>
<comment type="caution">
    <text evidence="4">The sequence shown here is derived from an EMBL/GenBank/DDBJ whole genome shotgun (WGS) entry which is preliminary data.</text>
</comment>
<dbReference type="Pfam" id="PF25917">
    <property type="entry name" value="BSH_RND"/>
    <property type="match status" value="1"/>
</dbReference>
<evidence type="ECO:0000256" key="1">
    <source>
        <dbReference type="ARBA" id="ARBA00009477"/>
    </source>
</evidence>
<dbReference type="GO" id="GO:0015562">
    <property type="term" value="F:efflux transmembrane transporter activity"/>
    <property type="evidence" value="ECO:0007669"/>
    <property type="project" value="TreeGrafter"/>
</dbReference>
<evidence type="ECO:0000259" key="2">
    <source>
        <dbReference type="Pfam" id="PF25917"/>
    </source>
</evidence>
<dbReference type="GO" id="GO:1990281">
    <property type="term" value="C:efflux pump complex"/>
    <property type="evidence" value="ECO:0007669"/>
    <property type="project" value="TreeGrafter"/>
</dbReference>